<organism evidence="1 2">
    <name type="scientific">Rhizobium rosettiformans</name>
    <dbReference type="NCBI Taxonomy" id="1368430"/>
    <lineage>
        <taxon>Bacteria</taxon>
        <taxon>Pseudomonadati</taxon>
        <taxon>Pseudomonadota</taxon>
        <taxon>Alphaproteobacteria</taxon>
        <taxon>Hyphomicrobiales</taxon>
        <taxon>Rhizobiaceae</taxon>
        <taxon>Rhizobium/Agrobacterium group</taxon>
        <taxon>Rhizobium</taxon>
    </lineage>
</organism>
<protein>
    <submittedName>
        <fullName evidence="1">DUF2971 domain-containing protein</fullName>
    </submittedName>
</protein>
<proteinExistence type="predicted"/>
<accession>A0ABX7ERZ7</accession>
<reference evidence="1 2" key="1">
    <citation type="submission" date="2018-09" db="EMBL/GenBank/DDBJ databases">
        <title>Rhizobium sp. MAE2-X.</title>
        <authorList>
            <person name="Lee Y."/>
            <person name="Jeon C.O."/>
        </authorList>
    </citation>
    <scope>NUCLEOTIDE SEQUENCE [LARGE SCALE GENOMIC DNA]</scope>
    <source>
        <strain evidence="1 2">MAE2-X</strain>
    </source>
</reference>
<gene>
    <name evidence="1" type="ORF">D4A92_00555</name>
</gene>
<sequence>MCMERYKEALELQTLLAICFADCKETYHHWRVFTVGASGVCFEFDRENLCESLSGLDGIRWRNVEYRKLDILRPSSKRWLVSDLPFLKRAPYEPEQELRIIYSSATEEVSAFDVPIEISWIKRVILSPWMPVALRQSVIETIRDIPGCRTLTVQSTSLVGGQLWRAKVLGAVVDGSQKR</sequence>
<evidence type="ECO:0000313" key="1">
    <source>
        <dbReference type="EMBL" id="QRF50043.1"/>
    </source>
</evidence>
<evidence type="ECO:0000313" key="2">
    <source>
        <dbReference type="Proteomes" id="UP000596351"/>
    </source>
</evidence>
<keyword evidence="2" id="KW-1185">Reference proteome</keyword>
<dbReference type="Proteomes" id="UP000596351">
    <property type="component" value="Chromosome"/>
</dbReference>
<dbReference type="EMBL" id="CP032405">
    <property type="protein sequence ID" value="QRF50043.1"/>
    <property type="molecule type" value="Genomic_DNA"/>
</dbReference>
<name>A0ABX7ERZ7_9HYPH</name>